<evidence type="ECO:0000256" key="1">
    <source>
        <dbReference type="ARBA" id="ARBA00007274"/>
    </source>
</evidence>
<name>A0A4R4GJA5_9BACT</name>
<evidence type="ECO:0000313" key="4">
    <source>
        <dbReference type="Proteomes" id="UP000294527"/>
    </source>
</evidence>
<dbReference type="AlphaFoldDB" id="A0A4R4GJA5"/>
<comment type="similarity">
    <text evidence="1">Belongs to the transferase hexapeptide repeat family.</text>
</comment>
<gene>
    <name evidence="3" type="ORF">E1I98_06850</name>
</gene>
<dbReference type="InterPro" id="IPR051159">
    <property type="entry name" value="Hexapeptide_acetyltransf"/>
</dbReference>
<organism evidence="3 4">
    <name type="scientific">Phocaeicola dorei</name>
    <dbReference type="NCBI Taxonomy" id="357276"/>
    <lineage>
        <taxon>Bacteria</taxon>
        <taxon>Pseudomonadati</taxon>
        <taxon>Bacteroidota</taxon>
        <taxon>Bacteroidia</taxon>
        <taxon>Bacteroidales</taxon>
        <taxon>Bacteroidaceae</taxon>
        <taxon>Phocaeicola</taxon>
    </lineage>
</organism>
<dbReference type="Proteomes" id="UP000294527">
    <property type="component" value="Unassembled WGS sequence"/>
</dbReference>
<comment type="caution">
    <text evidence="3">The sequence shown here is derived from an EMBL/GenBank/DDBJ whole genome shotgun (WGS) entry which is preliminary data.</text>
</comment>
<accession>A0A4R4GJA5</accession>
<keyword evidence="3" id="KW-0012">Acyltransferase</keyword>
<proteinExistence type="inferred from homology"/>
<dbReference type="InterPro" id="IPR001451">
    <property type="entry name" value="Hexapep"/>
</dbReference>
<sequence>MTFKQLFAKSFRIPRRLRMIFYIRYNRLKFWLNDVSFGRGMKVHNAMYLIKAPGSSICIGDDFVFTSGGSFNPLCRNIRGCIYTAYPSSRISIGDDTGLSSVCLWANTSITIGNHVKVGGDCIIMDTDAHSLDYLIRRSHDLTPDGYSVDGVSATTVPIVIEDDVLIGTRCIILKGVTIGARSVIGSGSVVTKSIPPDSIAVGNPCTVIKCMQTT</sequence>
<dbReference type="Pfam" id="PF00132">
    <property type="entry name" value="Hexapep"/>
    <property type="match status" value="1"/>
</dbReference>
<dbReference type="EMBL" id="SLTU01000001">
    <property type="protein sequence ID" value="TDA76087.1"/>
    <property type="molecule type" value="Genomic_DNA"/>
</dbReference>
<dbReference type="RefSeq" id="WP_132140503.1">
    <property type="nucleotide sequence ID" value="NZ_CAXSRD010000011.1"/>
</dbReference>
<dbReference type="PANTHER" id="PTHR23416">
    <property type="entry name" value="SIALIC ACID SYNTHASE-RELATED"/>
    <property type="match status" value="1"/>
</dbReference>
<dbReference type="GO" id="GO:0008374">
    <property type="term" value="F:O-acyltransferase activity"/>
    <property type="evidence" value="ECO:0007669"/>
    <property type="project" value="TreeGrafter"/>
</dbReference>
<dbReference type="PANTHER" id="PTHR23416:SF23">
    <property type="entry name" value="ACETYLTRANSFERASE C18B11.09C-RELATED"/>
    <property type="match status" value="1"/>
</dbReference>
<keyword evidence="2 3" id="KW-0808">Transferase</keyword>
<dbReference type="GO" id="GO:0005829">
    <property type="term" value="C:cytosol"/>
    <property type="evidence" value="ECO:0007669"/>
    <property type="project" value="TreeGrafter"/>
</dbReference>
<reference evidence="3 4" key="1">
    <citation type="journal article" date="2019" name="Nat. Microbiol.">
        <title>Genomic variation and strain-specific functional adaptation in the human gut microbiome during early life.</title>
        <authorList>
            <person name="Vatanen T."/>
            <person name="Plichta D.R."/>
            <person name="Somani J."/>
            <person name="Munch P.C."/>
            <person name="Arthur T.D."/>
            <person name="Hall A.B."/>
            <person name="Rudolf S."/>
            <person name="Oakeley E.J."/>
            <person name="Ke X."/>
            <person name="Young R.A."/>
            <person name="Haiser H.J."/>
            <person name="Kolde R."/>
            <person name="Yassour M."/>
            <person name="Luopajarvi K."/>
            <person name="Siljander H."/>
            <person name="Virtanen S.M."/>
            <person name="Ilonen J."/>
            <person name="Uibo R."/>
            <person name="Tillmann V."/>
            <person name="Mokurov S."/>
            <person name="Dorshakova N."/>
            <person name="Porter J.A."/>
            <person name="McHardy A.C."/>
            <person name="Lahdesmaki H."/>
            <person name="Vlamakis H."/>
            <person name="Huttenhower C."/>
            <person name="Knip M."/>
            <person name="Xavier R.J."/>
        </authorList>
    </citation>
    <scope>NUCLEOTIDE SEQUENCE [LARGE SCALE GENOMIC DNA]</scope>
    <source>
        <strain evidence="3 4">RJX1047</strain>
    </source>
</reference>
<dbReference type="Gene3D" id="2.160.10.10">
    <property type="entry name" value="Hexapeptide repeat proteins"/>
    <property type="match status" value="1"/>
</dbReference>
<dbReference type="SUPFAM" id="SSF51161">
    <property type="entry name" value="Trimeric LpxA-like enzymes"/>
    <property type="match status" value="1"/>
</dbReference>
<dbReference type="InterPro" id="IPR011004">
    <property type="entry name" value="Trimer_LpxA-like_sf"/>
</dbReference>
<protein>
    <submittedName>
        <fullName evidence="3">Acyltransferase</fullName>
    </submittedName>
</protein>
<dbReference type="CDD" id="cd04647">
    <property type="entry name" value="LbH_MAT_like"/>
    <property type="match status" value="1"/>
</dbReference>
<evidence type="ECO:0000313" key="3">
    <source>
        <dbReference type="EMBL" id="TDA76087.1"/>
    </source>
</evidence>
<evidence type="ECO:0000256" key="2">
    <source>
        <dbReference type="ARBA" id="ARBA00022679"/>
    </source>
</evidence>